<evidence type="ECO:0000313" key="5">
    <source>
        <dbReference type="Proteomes" id="UP000838412"/>
    </source>
</evidence>
<evidence type="ECO:0000313" key="4">
    <source>
        <dbReference type="EMBL" id="CAH1225124.1"/>
    </source>
</evidence>
<dbReference type="GO" id="GO:0016035">
    <property type="term" value="C:zeta DNA polymerase complex"/>
    <property type="evidence" value="ECO:0007669"/>
    <property type="project" value="InterPro"/>
</dbReference>
<dbReference type="GO" id="GO:0005634">
    <property type="term" value="C:nucleus"/>
    <property type="evidence" value="ECO:0007669"/>
    <property type="project" value="TreeGrafter"/>
</dbReference>
<dbReference type="SUPFAM" id="SSF53098">
    <property type="entry name" value="Ribonuclease H-like"/>
    <property type="match status" value="1"/>
</dbReference>
<proteinExistence type="predicted"/>
<keyword evidence="5" id="KW-1185">Reference proteome</keyword>
<comment type="catalytic activity">
    <reaction evidence="1">
        <text>DNA(n) + a 2'-deoxyribonucleoside 5'-triphosphate = DNA(n+1) + diphosphate</text>
        <dbReference type="Rhea" id="RHEA:22508"/>
        <dbReference type="Rhea" id="RHEA-COMP:17339"/>
        <dbReference type="Rhea" id="RHEA-COMP:17340"/>
        <dbReference type="ChEBI" id="CHEBI:33019"/>
        <dbReference type="ChEBI" id="CHEBI:61560"/>
        <dbReference type="ChEBI" id="CHEBI:173112"/>
        <dbReference type="EC" id="2.7.7.7"/>
    </reaction>
</comment>
<dbReference type="Proteomes" id="UP000838412">
    <property type="component" value="Chromosome 1"/>
</dbReference>
<feature type="domain" description="DNA polymerase delta/zeta catalytic subunit N-terminal" evidence="3">
    <location>
        <begin position="15"/>
        <end position="92"/>
    </location>
</feature>
<dbReference type="InterPro" id="IPR030559">
    <property type="entry name" value="PolZ_Rev3"/>
</dbReference>
<feature type="region of interest" description="Disordered" evidence="2">
    <location>
        <begin position="173"/>
        <end position="227"/>
    </location>
</feature>
<dbReference type="GO" id="GO:0042276">
    <property type="term" value="P:error-prone translesion synthesis"/>
    <property type="evidence" value="ECO:0007669"/>
    <property type="project" value="TreeGrafter"/>
</dbReference>
<sequence>MKQKNGQKTCLHLHGVFPYIYVPYDGPPESERHLRQFAVSIDRALNVALGRASSTAQHVFKISLVSGMPYYGYHEKEQQFMKIYFYNPFMVKKAVDLLQGGAVMNKPYQPHEAHIPFLLQVFIDYNLYGMNYINLGAVKFRRPKEGVNGLYATSAQTVESYCHSDKITTFSRPFQPVDGNQQLSQKGSQSSGSSLPFSQPIRSPCSDVPPESPATPSMPSLMRSPSCRANTPARQVWEMENVPRYDDVKIYLQKKLLMGI</sequence>
<dbReference type="OrthoDB" id="2414538at2759"/>
<dbReference type="EMBL" id="OV696686">
    <property type="protein sequence ID" value="CAH1225124.1"/>
    <property type="molecule type" value="Genomic_DNA"/>
</dbReference>
<reference evidence="4" key="1">
    <citation type="submission" date="2022-01" db="EMBL/GenBank/DDBJ databases">
        <authorList>
            <person name="Braso-Vives M."/>
        </authorList>
    </citation>
    <scope>NUCLEOTIDE SEQUENCE</scope>
</reference>
<dbReference type="Pfam" id="PF24055">
    <property type="entry name" value="POL3_N"/>
    <property type="match status" value="1"/>
</dbReference>
<dbReference type="PANTHER" id="PTHR45812:SF1">
    <property type="entry name" value="DNA POLYMERASE ZETA CATALYTIC SUBUNIT"/>
    <property type="match status" value="1"/>
</dbReference>
<evidence type="ECO:0000256" key="1">
    <source>
        <dbReference type="ARBA" id="ARBA00049244"/>
    </source>
</evidence>
<accession>A0A8J9VIU3</accession>
<dbReference type="Gene3D" id="3.30.342.10">
    <property type="entry name" value="DNA Polymerase, chain B, domain 1"/>
    <property type="match status" value="1"/>
</dbReference>
<dbReference type="AlphaFoldDB" id="A0A8J9VIU3"/>
<gene>
    <name evidence="4" type="primary">POLD1</name>
    <name evidence="4" type="ORF">BLAG_LOCUS118</name>
</gene>
<dbReference type="PANTHER" id="PTHR45812">
    <property type="entry name" value="DNA POLYMERASE ZETA CATALYTIC SUBUNIT"/>
    <property type="match status" value="1"/>
</dbReference>
<feature type="compositionally biased region" description="Low complexity" evidence="2">
    <location>
        <begin position="181"/>
        <end position="200"/>
    </location>
</feature>
<name>A0A8J9VIU3_BRALA</name>
<protein>
    <submittedName>
        <fullName evidence="4">POLD1 protein</fullName>
    </submittedName>
</protein>
<evidence type="ECO:0000256" key="2">
    <source>
        <dbReference type="SAM" id="MobiDB-lite"/>
    </source>
</evidence>
<organism evidence="4 5">
    <name type="scientific">Branchiostoma lanceolatum</name>
    <name type="common">Common lancelet</name>
    <name type="synonym">Amphioxus lanceolatum</name>
    <dbReference type="NCBI Taxonomy" id="7740"/>
    <lineage>
        <taxon>Eukaryota</taxon>
        <taxon>Metazoa</taxon>
        <taxon>Chordata</taxon>
        <taxon>Cephalochordata</taxon>
        <taxon>Leptocardii</taxon>
        <taxon>Amphioxiformes</taxon>
        <taxon>Branchiostomatidae</taxon>
        <taxon>Branchiostoma</taxon>
    </lineage>
</organism>
<dbReference type="GO" id="GO:0003887">
    <property type="term" value="F:DNA-directed DNA polymerase activity"/>
    <property type="evidence" value="ECO:0007669"/>
    <property type="project" value="UniProtKB-EC"/>
</dbReference>
<dbReference type="InterPro" id="IPR012337">
    <property type="entry name" value="RNaseH-like_sf"/>
</dbReference>
<evidence type="ECO:0000259" key="3">
    <source>
        <dbReference type="Pfam" id="PF24055"/>
    </source>
</evidence>
<dbReference type="InterPro" id="IPR056435">
    <property type="entry name" value="DPOD/Z_N"/>
</dbReference>
<dbReference type="FunFam" id="3.30.342.10:FF:000002">
    <property type="entry name" value="DNA polymerase zeta catalytic subunit isoform X1"/>
    <property type="match status" value="1"/>
</dbReference>
<dbReference type="GO" id="GO:0000724">
    <property type="term" value="P:double-strand break repair via homologous recombination"/>
    <property type="evidence" value="ECO:0007669"/>
    <property type="project" value="TreeGrafter"/>
</dbReference>